<sequence>MAKAAFERDKPHVNVGTIGHVDHGKTTLTAALTRVCSEVWGGDLVAFDGIDNAPEEKERGITIATSHVEYESDSRHYAHVDCPGHADYVKNMITGAAQMDGAILVCGATDGPMPQTREHILLSRQVGVPYIVVFLNKADLLAEDCGGADSEEYEEMKELVEMELRELLDQYEFPGDDTPIICGSALMALNGEDDNELGTTAVKTLVETLDSYIPEPERAIDQPFLMPVEDVFSISGRGTVVTGRVERGIVTVGDEIEIVGIKDTAKTTCTGVEMFRKLLDEGRAGENVGVLLRGTKREEVERGQVLSKPGSVNPHTKFESEVYVLSKDEGGRHTPFFKGYRPQFYFRTTDVTGACELPDGVEMVMPGDNVQMVVTLIAPIAMEEGLRFAIREGGRTVGAGVVAKIIE</sequence>
<dbReference type="InterPro" id="IPR041709">
    <property type="entry name" value="EF-Tu_GTP-bd"/>
</dbReference>
<comment type="subunit">
    <text evidence="11">Monomer. Heterotetramer composed of two EF-Ts.EF-Tu dimer complexes.</text>
</comment>
<dbReference type="GO" id="GO:0003924">
    <property type="term" value="F:GTPase activity"/>
    <property type="evidence" value="ECO:0007669"/>
    <property type="project" value="UniProtKB-UniRule"/>
</dbReference>
<dbReference type="NCBIfam" id="NF009372">
    <property type="entry name" value="PRK12735.1"/>
    <property type="match status" value="1"/>
</dbReference>
<keyword evidence="8 13" id="KW-0342">GTP-binding</keyword>
<dbReference type="EMBL" id="AAOA02000002">
    <property type="protein sequence ID" value="EAQ98554.1"/>
    <property type="molecule type" value="Genomic_DNA"/>
</dbReference>
<dbReference type="GO" id="GO:0005829">
    <property type="term" value="C:cytosol"/>
    <property type="evidence" value="ECO:0007669"/>
    <property type="project" value="TreeGrafter"/>
</dbReference>
<dbReference type="GO" id="GO:0005525">
    <property type="term" value="F:GTP binding"/>
    <property type="evidence" value="ECO:0007669"/>
    <property type="project" value="UniProtKB-UniRule"/>
</dbReference>
<dbReference type="PANTHER" id="PTHR43721">
    <property type="entry name" value="ELONGATION FACTOR TU-RELATED"/>
    <property type="match status" value="1"/>
</dbReference>
<dbReference type="Proteomes" id="UP000019205">
    <property type="component" value="Chromosome"/>
</dbReference>
<dbReference type="AlphaFoldDB" id="A4A694"/>
<dbReference type="SUPFAM" id="SSF50465">
    <property type="entry name" value="EF-Tu/eEF-1alpha/eIF2-gamma C-terminal domain"/>
    <property type="match status" value="1"/>
</dbReference>
<dbReference type="FunFam" id="3.40.50.300:FF:000003">
    <property type="entry name" value="Elongation factor Tu"/>
    <property type="match status" value="1"/>
</dbReference>
<comment type="function">
    <text evidence="10">May play an important regulatory role in cell growth and in the bacterial response to nutrient deprivation.</text>
</comment>
<feature type="binding site" evidence="13">
    <location>
        <begin position="136"/>
        <end position="139"/>
    </location>
    <ligand>
        <name>GTP</name>
        <dbReference type="ChEBI" id="CHEBI:37565"/>
    </ligand>
</feature>
<dbReference type="CDD" id="cd03697">
    <property type="entry name" value="EFTU_II"/>
    <property type="match status" value="1"/>
</dbReference>
<keyword evidence="17" id="KW-1185">Reference proteome</keyword>
<protein>
    <recommendedName>
        <fullName evidence="9 13">Elongation factor Tu</fullName>
        <shortName evidence="13">EF-Tu</shortName>
        <ecNumber evidence="13">3.6.5.3</ecNumber>
    </recommendedName>
</protein>
<dbReference type="HOGENOM" id="CLU_007265_0_0_6"/>
<dbReference type="InterPro" id="IPR050055">
    <property type="entry name" value="EF-Tu_GTPase"/>
</dbReference>
<dbReference type="STRING" id="314285.KT71_01150"/>
<comment type="subunit">
    <text evidence="12">(Microbial infection) Upon infection by bacteriophage Qbeta, part of the viral RNA-dependent RNA polymerase complex, the other subunits are the viral replicase catalytic subunit (AC P14647), host ribosomal protein S1 and EF-Ts.</text>
</comment>
<dbReference type="Gene3D" id="3.40.50.300">
    <property type="entry name" value="P-loop containing nucleotide triphosphate hydrolases"/>
    <property type="match status" value="1"/>
</dbReference>
<evidence type="ECO:0000256" key="1">
    <source>
        <dbReference type="ARBA" id="ARBA00007249"/>
    </source>
</evidence>
<keyword evidence="2 13" id="KW-0479">Metal-binding</keyword>
<dbReference type="eggNOG" id="COG0050">
    <property type="taxonomic scope" value="Bacteria"/>
</dbReference>
<dbReference type="InterPro" id="IPR004541">
    <property type="entry name" value="Transl_elong_EFTu/EF1A_bac/org"/>
</dbReference>
<evidence type="ECO:0000313" key="17">
    <source>
        <dbReference type="Proteomes" id="UP000019205"/>
    </source>
</evidence>
<feature type="binding site" evidence="13">
    <location>
        <position position="26"/>
    </location>
    <ligand>
        <name>Mg(2+)</name>
        <dbReference type="ChEBI" id="CHEBI:18420"/>
    </ligand>
</feature>
<accession>A4A694</accession>
<organism evidence="15 17">
    <name type="scientific">Congregibacter litoralis KT71</name>
    <dbReference type="NCBI Taxonomy" id="314285"/>
    <lineage>
        <taxon>Bacteria</taxon>
        <taxon>Pseudomonadati</taxon>
        <taxon>Pseudomonadota</taxon>
        <taxon>Gammaproteobacteria</taxon>
        <taxon>Cellvibrionales</taxon>
        <taxon>Halieaceae</taxon>
        <taxon>Congregibacter</taxon>
    </lineage>
</organism>
<dbReference type="HAMAP" id="MF_00118_B">
    <property type="entry name" value="EF_Tu_B"/>
    <property type="match status" value="1"/>
</dbReference>
<dbReference type="RefSeq" id="WP_008292621.1">
    <property type="nucleotide sequence ID" value="NZ_CM002299.1"/>
</dbReference>
<dbReference type="Gene3D" id="2.40.30.10">
    <property type="entry name" value="Translation factors"/>
    <property type="match status" value="2"/>
</dbReference>
<proteinExistence type="inferred from homology"/>
<comment type="function">
    <text evidence="13">GTP hydrolase that promotes the GTP-dependent binding of aminoacyl-tRNA to the A-site of ribosomes during protein biosynthesis.</text>
</comment>
<dbReference type="NCBIfam" id="NF009373">
    <property type="entry name" value="PRK12736.1"/>
    <property type="match status" value="1"/>
</dbReference>
<comment type="similarity">
    <text evidence="1 13">Belongs to the TRAFAC class translation factor GTPase superfamily. Classic translation factor GTPase family. EF-Tu/EF-1A subfamily.</text>
</comment>
<dbReference type="InterPro" id="IPR004161">
    <property type="entry name" value="EFTu-like_2"/>
</dbReference>
<dbReference type="Pfam" id="PF00009">
    <property type="entry name" value="GTP_EFTU"/>
    <property type="match status" value="1"/>
</dbReference>
<dbReference type="EMBL" id="AAOA02000002">
    <property type="protein sequence ID" value="EAQ98541.1"/>
    <property type="molecule type" value="Genomic_DNA"/>
</dbReference>
<dbReference type="Pfam" id="PF03143">
    <property type="entry name" value="GTP_EFTU_D3"/>
    <property type="match status" value="1"/>
</dbReference>
<dbReference type="SUPFAM" id="SSF50447">
    <property type="entry name" value="Translation proteins"/>
    <property type="match status" value="1"/>
</dbReference>
<dbReference type="NCBIfam" id="TIGR00485">
    <property type="entry name" value="EF-Tu"/>
    <property type="match status" value="1"/>
</dbReference>
<evidence type="ECO:0000256" key="10">
    <source>
        <dbReference type="ARBA" id="ARBA00058140"/>
    </source>
</evidence>
<evidence type="ECO:0000256" key="13">
    <source>
        <dbReference type="HAMAP-Rule" id="MF_00118"/>
    </source>
</evidence>
<dbReference type="NCBIfam" id="TIGR00231">
    <property type="entry name" value="small_GTP"/>
    <property type="match status" value="1"/>
</dbReference>
<feature type="binding site" evidence="13">
    <location>
        <begin position="81"/>
        <end position="85"/>
    </location>
    <ligand>
        <name>GTP</name>
        <dbReference type="ChEBI" id="CHEBI:37565"/>
    </ligand>
</feature>
<dbReference type="InterPro" id="IPR009001">
    <property type="entry name" value="Transl_elong_EF1A/Init_IF2_C"/>
</dbReference>
<dbReference type="PROSITE" id="PS00301">
    <property type="entry name" value="G_TR_1"/>
    <property type="match status" value="1"/>
</dbReference>
<dbReference type="NCBIfam" id="NF000766">
    <property type="entry name" value="PRK00049.1"/>
    <property type="match status" value="1"/>
</dbReference>
<gene>
    <name evidence="13" type="primary">tuf</name>
    <name evidence="15" type="ORF">KT71_01150</name>
    <name evidence="16" type="ORF">KT71_01215</name>
</gene>
<comment type="catalytic activity">
    <reaction evidence="13">
        <text>GTP + H2O = GDP + phosphate + H(+)</text>
        <dbReference type="Rhea" id="RHEA:19669"/>
        <dbReference type="ChEBI" id="CHEBI:15377"/>
        <dbReference type="ChEBI" id="CHEBI:15378"/>
        <dbReference type="ChEBI" id="CHEBI:37565"/>
        <dbReference type="ChEBI" id="CHEBI:43474"/>
        <dbReference type="ChEBI" id="CHEBI:58189"/>
        <dbReference type="EC" id="3.6.5.3"/>
    </reaction>
</comment>
<dbReference type="Pfam" id="PF03144">
    <property type="entry name" value="GTP_EFTU_D2"/>
    <property type="match status" value="1"/>
</dbReference>
<dbReference type="InterPro" id="IPR033720">
    <property type="entry name" value="EFTU_2"/>
</dbReference>
<evidence type="ECO:0000256" key="7">
    <source>
        <dbReference type="ARBA" id="ARBA00022917"/>
    </source>
</evidence>
<comment type="caution">
    <text evidence="15">The sequence shown here is derived from an EMBL/GenBank/DDBJ whole genome shotgun (WGS) entry which is preliminary data.</text>
</comment>
<evidence type="ECO:0000256" key="5">
    <source>
        <dbReference type="ARBA" id="ARBA00022801"/>
    </source>
</evidence>
<evidence type="ECO:0000313" key="15">
    <source>
        <dbReference type="EMBL" id="EAQ98541.1"/>
    </source>
</evidence>
<dbReference type="GO" id="GO:0000287">
    <property type="term" value="F:magnesium ion binding"/>
    <property type="evidence" value="ECO:0007669"/>
    <property type="project" value="UniProtKB-UniRule"/>
</dbReference>
<dbReference type="FunFam" id="2.40.30.10:FF:000001">
    <property type="entry name" value="Elongation factor Tu"/>
    <property type="match status" value="1"/>
</dbReference>
<dbReference type="PANTHER" id="PTHR43721:SF22">
    <property type="entry name" value="ELONGATION FACTOR TU, MITOCHONDRIAL"/>
    <property type="match status" value="1"/>
</dbReference>
<name>A4A694_9GAMM</name>
<evidence type="ECO:0000256" key="3">
    <source>
        <dbReference type="ARBA" id="ARBA00022741"/>
    </source>
</evidence>
<dbReference type="InterPro" id="IPR009000">
    <property type="entry name" value="Transl_B-barrel_sf"/>
</dbReference>
<feature type="binding site" evidence="13">
    <location>
        <begin position="19"/>
        <end position="26"/>
    </location>
    <ligand>
        <name>GTP</name>
        <dbReference type="ChEBI" id="CHEBI:37565"/>
    </ligand>
</feature>
<keyword evidence="6 13" id="KW-0460">Magnesium</keyword>
<dbReference type="CDD" id="cd03707">
    <property type="entry name" value="EFTU_III"/>
    <property type="match status" value="1"/>
</dbReference>
<reference evidence="15" key="3">
    <citation type="submission" date="2013-10" db="EMBL/GenBank/DDBJ databases">
        <title>Genome sequence of Congregibacter litoralis.</title>
        <authorList>
            <person name="Spring S."/>
            <person name="Fiebig A."/>
            <person name="Goeker M."/>
        </authorList>
    </citation>
    <scope>NUCLEOTIDE SEQUENCE</scope>
    <source>
        <strain evidence="15">KT71</strain>
    </source>
</reference>
<keyword evidence="13" id="KW-0963">Cytoplasm</keyword>
<evidence type="ECO:0000256" key="11">
    <source>
        <dbReference type="ARBA" id="ARBA00063778"/>
    </source>
</evidence>
<evidence type="ECO:0000256" key="2">
    <source>
        <dbReference type="ARBA" id="ARBA00022723"/>
    </source>
</evidence>
<comment type="subcellular location">
    <subcellularLocation>
        <location evidence="13">Cytoplasm</location>
    </subcellularLocation>
</comment>
<feature type="domain" description="Tr-type G" evidence="14">
    <location>
        <begin position="10"/>
        <end position="217"/>
    </location>
</feature>
<keyword evidence="7 13" id="KW-0648">Protein biosynthesis</keyword>
<dbReference type="SUPFAM" id="SSF52540">
    <property type="entry name" value="P-loop containing nucleoside triphosphate hydrolases"/>
    <property type="match status" value="1"/>
</dbReference>
<keyword evidence="3 13" id="KW-0547">Nucleotide-binding</keyword>
<dbReference type="EC" id="3.6.5.3" evidence="13"/>
<evidence type="ECO:0000256" key="8">
    <source>
        <dbReference type="ARBA" id="ARBA00023134"/>
    </source>
</evidence>
<dbReference type="PRINTS" id="PR00315">
    <property type="entry name" value="ELONGATNFCT"/>
</dbReference>
<reference evidence="15 17" key="2">
    <citation type="journal article" date="2009" name="PLoS ONE">
        <title>The photosynthetic apparatus and its regulation in the aerobic gammaproteobacterium Congregibacter litoralis gen. nov., sp. nov.</title>
        <authorList>
            <person name="Spring S."/>
            <person name="Lunsdorf H."/>
            <person name="Fuchs B.M."/>
            <person name="Tindall B.J."/>
        </authorList>
    </citation>
    <scope>NUCLEOTIDE SEQUENCE [LARGE SCALE GENOMIC DNA]</scope>
    <source>
        <strain evidence="15">KT71</strain>
    </source>
</reference>
<dbReference type="InterPro" id="IPR000795">
    <property type="entry name" value="T_Tr_GTP-bd_dom"/>
</dbReference>
<dbReference type="PROSITE" id="PS51722">
    <property type="entry name" value="G_TR_2"/>
    <property type="match status" value="1"/>
</dbReference>
<keyword evidence="5 13" id="KW-0378">Hydrolase</keyword>
<dbReference type="CDD" id="cd01884">
    <property type="entry name" value="EF_Tu"/>
    <property type="match status" value="1"/>
</dbReference>
<evidence type="ECO:0000313" key="16">
    <source>
        <dbReference type="EMBL" id="EAQ98554.1"/>
    </source>
</evidence>
<evidence type="ECO:0000256" key="4">
    <source>
        <dbReference type="ARBA" id="ARBA00022768"/>
    </source>
</evidence>
<evidence type="ECO:0000256" key="12">
    <source>
        <dbReference type="ARBA" id="ARBA00064283"/>
    </source>
</evidence>
<evidence type="ECO:0000256" key="6">
    <source>
        <dbReference type="ARBA" id="ARBA00022842"/>
    </source>
</evidence>
<reference evidence="15 17" key="1">
    <citation type="journal article" date="2007" name="Proc. Natl. Acad. Sci. U.S.A.">
        <title>Characterization of a marine gammaproteobacterium capable of aerobic anoxygenic photosynthesis.</title>
        <authorList>
            <person name="Fuchs B.M."/>
            <person name="Spring S."/>
            <person name="Teeling H."/>
            <person name="Quast C."/>
            <person name="Wulf J."/>
            <person name="Schattenhofer M."/>
            <person name="Yan S."/>
            <person name="Ferriera S."/>
            <person name="Johnson J."/>
            <person name="Glockner F.O."/>
            <person name="Amann R."/>
        </authorList>
    </citation>
    <scope>NUCLEOTIDE SEQUENCE [LARGE SCALE GENOMIC DNA]</scope>
    <source>
        <strain evidence="15">KT71</strain>
    </source>
</reference>
<evidence type="ECO:0000256" key="9">
    <source>
        <dbReference type="ARBA" id="ARBA00029554"/>
    </source>
</evidence>
<keyword evidence="4 13" id="KW-0251">Elongation factor</keyword>
<dbReference type="InterPro" id="IPR005225">
    <property type="entry name" value="Small_GTP-bd"/>
</dbReference>
<dbReference type="OrthoDB" id="9803139at2"/>
<dbReference type="InterPro" id="IPR027417">
    <property type="entry name" value="P-loop_NTPase"/>
</dbReference>
<dbReference type="InterPro" id="IPR031157">
    <property type="entry name" value="G_TR_CS"/>
</dbReference>
<evidence type="ECO:0000259" key="14">
    <source>
        <dbReference type="PROSITE" id="PS51722"/>
    </source>
</evidence>
<dbReference type="GO" id="GO:0003746">
    <property type="term" value="F:translation elongation factor activity"/>
    <property type="evidence" value="ECO:0007669"/>
    <property type="project" value="UniProtKB-UniRule"/>
</dbReference>
<dbReference type="InterPro" id="IPR004160">
    <property type="entry name" value="Transl_elong_EFTu/EF1A_C"/>
</dbReference>